<gene>
    <name evidence="1" type="ORF">DDQ68_05305</name>
</gene>
<dbReference type="AlphaFoldDB" id="A0A2Z3GEX8"/>
<dbReference type="OrthoDB" id="887091at2"/>
<dbReference type="KEGG" id="hnv:DDQ68_05305"/>
<keyword evidence="2" id="KW-1185">Reference proteome</keyword>
<proteinExistence type="predicted"/>
<evidence type="ECO:0000313" key="1">
    <source>
        <dbReference type="EMBL" id="AWM32259.1"/>
    </source>
</evidence>
<evidence type="ECO:0000313" key="2">
    <source>
        <dbReference type="Proteomes" id="UP000245999"/>
    </source>
</evidence>
<protein>
    <recommendedName>
        <fullName evidence="3">Integrase catalytic domain-containing protein</fullName>
    </recommendedName>
</protein>
<dbReference type="Proteomes" id="UP000245999">
    <property type="component" value="Chromosome"/>
</dbReference>
<dbReference type="EMBL" id="CP029145">
    <property type="protein sequence ID" value="AWM32259.1"/>
    <property type="molecule type" value="Genomic_DNA"/>
</dbReference>
<name>A0A2Z3GEX8_9BACT</name>
<reference evidence="2" key="1">
    <citation type="submission" date="2018-04" db="EMBL/GenBank/DDBJ databases">
        <title>Complete genome of Antarctic heterotrophic bacterium Hymenobacter nivis.</title>
        <authorList>
            <person name="Terashima M."/>
        </authorList>
    </citation>
    <scope>NUCLEOTIDE SEQUENCE [LARGE SCALE GENOMIC DNA]</scope>
    <source>
        <strain evidence="2">NBRC 111535</strain>
    </source>
</reference>
<accession>A0A2Z3GEX8</accession>
<organism evidence="1 2">
    <name type="scientific">Hymenobacter nivis</name>
    <dbReference type="NCBI Taxonomy" id="1850093"/>
    <lineage>
        <taxon>Bacteria</taxon>
        <taxon>Pseudomonadati</taxon>
        <taxon>Bacteroidota</taxon>
        <taxon>Cytophagia</taxon>
        <taxon>Cytophagales</taxon>
        <taxon>Hymenobacteraceae</taxon>
        <taxon>Hymenobacter</taxon>
    </lineage>
</organism>
<sequence length="57" mass="6589">MEHRAWPTFTDLAGAQASAATYFDYYHHERLHASLAHQLPWLAHQQLLSPTILNYPT</sequence>
<evidence type="ECO:0008006" key="3">
    <source>
        <dbReference type="Google" id="ProtNLM"/>
    </source>
</evidence>